<dbReference type="Pfam" id="PF07500">
    <property type="entry name" value="TFIIS_M"/>
    <property type="match status" value="1"/>
</dbReference>
<dbReference type="Proteomes" id="UP000053664">
    <property type="component" value="Unassembled WGS sequence"/>
</dbReference>
<dbReference type="InterPro" id="IPR036575">
    <property type="entry name" value="TFIIS_cen_dom_sf"/>
</dbReference>
<dbReference type="SMART" id="SM00510">
    <property type="entry name" value="TFS2M"/>
    <property type="match status" value="1"/>
</dbReference>
<feature type="region of interest" description="Disordered" evidence="5">
    <location>
        <begin position="144"/>
        <end position="177"/>
    </location>
</feature>
<dbReference type="PANTHER" id="PTHR11477:SF0">
    <property type="entry name" value="IP08861P-RELATED"/>
    <property type="match status" value="1"/>
</dbReference>
<dbReference type="GO" id="GO:0001139">
    <property type="term" value="F:RNA polymerase II complex recruiting activity"/>
    <property type="evidence" value="ECO:0007669"/>
    <property type="project" value="TreeGrafter"/>
</dbReference>
<dbReference type="InterPro" id="IPR003618">
    <property type="entry name" value="TFIIS_cen_dom"/>
</dbReference>
<keyword evidence="4" id="KW-0539">Nucleus</keyword>
<dbReference type="GO" id="GO:0008270">
    <property type="term" value="F:zinc ion binding"/>
    <property type="evidence" value="ECO:0007669"/>
    <property type="project" value="UniProtKB-KW"/>
</dbReference>
<dbReference type="OrthoDB" id="44867at2759"/>
<dbReference type="Gene3D" id="1.10.472.30">
    <property type="entry name" value="Transcription elongation factor S-II, central domain"/>
    <property type="match status" value="1"/>
</dbReference>
<evidence type="ECO:0000313" key="8">
    <source>
        <dbReference type="Proteomes" id="UP000053664"/>
    </source>
</evidence>
<dbReference type="GeneID" id="19318214"/>
<organism evidence="7 8">
    <name type="scientific">Pseudozyma flocculosa PF-1</name>
    <dbReference type="NCBI Taxonomy" id="1277687"/>
    <lineage>
        <taxon>Eukaryota</taxon>
        <taxon>Fungi</taxon>
        <taxon>Dikarya</taxon>
        <taxon>Basidiomycota</taxon>
        <taxon>Ustilaginomycotina</taxon>
        <taxon>Ustilaginomycetes</taxon>
        <taxon>Ustilaginales</taxon>
        <taxon>Ustilaginaceae</taxon>
        <taxon>Pseudozyma</taxon>
    </lineage>
</organism>
<feature type="compositionally biased region" description="Low complexity" evidence="5">
    <location>
        <begin position="15"/>
        <end position="33"/>
    </location>
</feature>
<dbReference type="PROSITE" id="PS51321">
    <property type="entry name" value="TFIIS_CENTRAL"/>
    <property type="match status" value="1"/>
</dbReference>
<protein>
    <recommendedName>
        <fullName evidence="6">TFIIS central domain-containing protein</fullName>
    </recommendedName>
</protein>
<dbReference type="SUPFAM" id="SSF46942">
    <property type="entry name" value="Elongation factor TFIIS domain 2"/>
    <property type="match status" value="1"/>
</dbReference>
<dbReference type="GO" id="GO:0005634">
    <property type="term" value="C:nucleus"/>
    <property type="evidence" value="ECO:0007669"/>
    <property type="project" value="TreeGrafter"/>
</dbReference>
<dbReference type="PANTHER" id="PTHR11477">
    <property type="entry name" value="TRANSCRIPTION FACTOR S-II ZINC FINGER DOMAIN-CONTAINING PROTEIN"/>
    <property type="match status" value="1"/>
</dbReference>
<proteinExistence type="predicted"/>
<dbReference type="AlphaFoldDB" id="A0A061H8D4"/>
<evidence type="ECO:0000256" key="3">
    <source>
        <dbReference type="ARBA" id="ARBA00022833"/>
    </source>
</evidence>
<sequence>MSEIRTRSAHFLTESLSSASPSSSSSQDLSSLGSDLEAAIHAKHGDTSNEYRAEVRNLGLTLKRDNPQLAASLVQGTVTAEQVAHMSDDELKSPQRRMEDNRLRQQGLENAVGVDDFQIDVTSTTQPGISTADQADMATYGEAEDAEMGGGGEGEFKARAQPKVGEAMKGIEFETGS</sequence>
<dbReference type="RefSeq" id="XP_007879822.1">
    <property type="nucleotide sequence ID" value="XM_007881631.1"/>
</dbReference>
<dbReference type="KEGG" id="pfp:PFL1_04107"/>
<dbReference type="eggNOG" id="ENOG502R0TF">
    <property type="taxonomic scope" value="Eukaryota"/>
</dbReference>
<gene>
    <name evidence="7" type="ORF">PFL1_04107</name>
</gene>
<dbReference type="EMBL" id="KE361635">
    <property type="protein sequence ID" value="EPQ28280.1"/>
    <property type="molecule type" value="Genomic_DNA"/>
</dbReference>
<evidence type="ECO:0000256" key="4">
    <source>
        <dbReference type="ARBA" id="ARBA00023242"/>
    </source>
</evidence>
<dbReference type="GO" id="GO:0006362">
    <property type="term" value="P:transcription elongation by RNA polymerase I"/>
    <property type="evidence" value="ECO:0007669"/>
    <property type="project" value="TreeGrafter"/>
</dbReference>
<evidence type="ECO:0000256" key="1">
    <source>
        <dbReference type="ARBA" id="ARBA00022723"/>
    </source>
</evidence>
<dbReference type="GO" id="GO:0006368">
    <property type="term" value="P:transcription elongation by RNA polymerase II"/>
    <property type="evidence" value="ECO:0007669"/>
    <property type="project" value="TreeGrafter"/>
</dbReference>
<accession>A0A061H8D4</accession>
<evidence type="ECO:0000256" key="2">
    <source>
        <dbReference type="ARBA" id="ARBA00022771"/>
    </source>
</evidence>
<name>A0A061H8D4_9BASI</name>
<feature type="domain" description="TFIIS central" evidence="6">
    <location>
        <begin position="4"/>
        <end position="119"/>
    </location>
</feature>
<dbReference type="GO" id="GO:0000977">
    <property type="term" value="F:RNA polymerase II transcription regulatory region sequence-specific DNA binding"/>
    <property type="evidence" value="ECO:0007669"/>
    <property type="project" value="TreeGrafter"/>
</dbReference>
<evidence type="ECO:0000256" key="5">
    <source>
        <dbReference type="SAM" id="MobiDB-lite"/>
    </source>
</evidence>
<dbReference type="GO" id="GO:0031564">
    <property type="term" value="P:transcription antitermination"/>
    <property type="evidence" value="ECO:0007669"/>
    <property type="project" value="TreeGrafter"/>
</dbReference>
<keyword evidence="1" id="KW-0479">Metal-binding</keyword>
<evidence type="ECO:0000259" key="6">
    <source>
        <dbReference type="PROSITE" id="PS51321"/>
    </source>
</evidence>
<dbReference type="HOGENOM" id="CLU_1555962_0_0_1"/>
<dbReference type="GO" id="GO:0031440">
    <property type="term" value="P:regulation of mRNA 3'-end processing"/>
    <property type="evidence" value="ECO:0007669"/>
    <property type="project" value="TreeGrafter"/>
</dbReference>
<evidence type="ECO:0000313" key="7">
    <source>
        <dbReference type="EMBL" id="EPQ28280.1"/>
    </source>
</evidence>
<reference evidence="7 8" key="1">
    <citation type="journal article" date="2013" name="Plant Cell">
        <title>The transition from a phytopathogenic smut ancestor to an anamorphic biocontrol agent deciphered by comparative whole-genome analysis.</title>
        <authorList>
            <person name="Lefebvre F."/>
            <person name="Joly D.L."/>
            <person name="Labbe C."/>
            <person name="Teichmann B."/>
            <person name="Linning R."/>
            <person name="Belzile F."/>
            <person name="Bakkeren G."/>
            <person name="Belanger R.R."/>
        </authorList>
    </citation>
    <scope>NUCLEOTIDE SEQUENCE [LARGE SCALE GENOMIC DNA]</scope>
    <source>
        <strain evidence="7 8">PF-1</strain>
    </source>
</reference>
<keyword evidence="2" id="KW-0863">Zinc-finger</keyword>
<feature type="region of interest" description="Disordered" evidence="5">
    <location>
        <begin position="1"/>
        <end position="33"/>
    </location>
</feature>
<keyword evidence="3" id="KW-0862">Zinc</keyword>